<dbReference type="PROSITE" id="PS51186">
    <property type="entry name" value="GNAT"/>
    <property type="match status" value="1"/>
</dbReference>
<dbReference type="SUPFAM" id="SSF55729">
    <property type="entry name" value="Acyl-CoA N-acyltransferases (Nat)"/>
    <property type="match status" value="1"/>
</dbReference>
<reference evidence="2 3" key="1">
    <citation type="submission" date="2016-11" db="EMBL/GenBank/DDBJ databases">
        <title>Draft Genome Assembly of Colletotrichum chlorophyti a pathogen of herbaceous plants.</title>
        <authorList>
            <person name="Gan P."/>
            <person name="Narusaka M."/>
            <person name="Tsushima A."/>
            <person name="Narusaka Y."/>
            <person name="Takano Y."/>
            <person name="Shirasu K."/>
        </authorList>
    </citation>
    <scope>NUCLEOTIDE SEQUENCE [LARGE SCALE GENOMIC DNA]</scope>
    <source>
        <strain evidence="2 3">NTL11</strain>
    </source>
</reference>
<dbReference type="GO" id="GO:0016747">
    <property type="term" value="F:acyltransferase activity, transferring groups other than amino-acyl groups"/>
    <property type="evidence" value="ECO:0007669"/>
    <property type="project" value="InterPro"/>
</dbReference>
<proteinExistence type="predicted"/>
<feature type="domain" description="N-acetyltransferase" evidence="1">
    <location>
        <begin position="6"/>
        <end position="179"/>
    </location>
</feature>
<dbReference type="InterPro" id="IPR000182">
    <property type="entry name" value="GNAT_dom"/>
</dbReference>
<evidence type="ECO:0000259" key="1">
    <source>
        <dbReference type="PROSITE" id="PS51186"/>
    </source>
</evidence>
<dbReference type="EMBL" id="MPGH01000091">
    <property type="protein sequence ID" value="OLN87502.1"/>
    <property type="molecule type" value="Genomic_DNA"/>
</dbReference>
<comment type="caution">
    <text evidence="2">The sequence shown here is derived from an EMBL/GenBank/DDBJ whole genome shotgun (WGS) entry which is preliminary data.</text>
</comment>
<evidence type="ECO:0000313" key="2">
    <source>
        <dbReference type="EMBL" id="OLN87502.1"/>
    </source>
</evidence>
<evidence type="ECO:0000313" key="3">
    <source>
        <dbReference type="Proteomes" id="UP000186583"/>
    </source>
</evidence>
<organism evidence="2 3">
    <name type="scientific">Colletotrichum chlorophyti</name>
    <dbReference type="NCBI Taxonomy" id="708187"/>
    <lineage>
        <taxon>Eukaryota</taxon>
        <taxon>Fungi</taxon>
        <taxon>Dikarya</taxon>
        <taxon>Ascomycota</taxon>
        <taxon>Pezizomycotina</taxon>
        <taxon>Sordariomycetes</taxon>
        <taxon>Hypocreomycetidae</taxon>
        <taxon>Glomerellales</taxon>
        <taxon>Glomerellaceae</taxon>
        <taxon>Colletotrichum</taxon>
    </lineage>
</organism>
<keyword evidence="3" id="KW-1185">Reference proteome</keyword>
<dbReference type="AlphaFoldDB" id="A0A1Q8RT56"/>
<protein>
    <submittedName>
        <fullName evidence="2">Putative N-acetyltransferase YxeL</fullName>
    </submittedName>
</protein>
<keyword evidence="2" id="KW-0808">Transferase</keyword>
<dbReference type="OrthoDB" id="5689at2759"/>
<dbReference type="Pfam" id="PF00583">
    <property type="entry name" value="Acetyltransf_1"/>
    <property type="match status" value="1"/>
</dbReference>
<name>A0A1Q8RT56_9PEZI</name>
<dbReference type="CDD" id="cd04301">
    <property type="entry name" value="NAT_SF"/>
    <property type="match status" value="1"/>
</dbReference>
<dbReference type="InterPro" id="IPR016181">
    <property type="entry name" value="Acyl_CoA_acyltransferase"/>
</dbReference>
<dbReference type="PANTHER" id="PTHR43617:SF9">
    <property type="entry name" value="GNAT FAMILY ACETYLTRANSFERASE"/>
    <property type="match status" value="1"/>
</dbReference>
<gene>
    <name evidence="2" type="ORF">CCHL11_06159</name>
</gene>
<accession>A0A1Q8RT56</accession>
<dbReference type="PANTHER" id="PTHR43617">
    <property type="entry name" value="L-AMINO ACID N-ACETYLTRANSFERASE"/>
    <property type="match status" value="1"/>
</dbReference>
<dbReference type="Proteomes" id="UP000186583">
    <property type="component" value="Unassembled WGS sequence"/>
</dbReference>
<dbReference type="Gene3D" id="3.40.630.30">
    <property type="match status" value="1"/>
</dbReference>
<dbReference type="InterPro" id="IPR050276">
    <property type="entry name" value="MshD_Acetyltransferase"/>
</dbReference>
<dbReference type="STRING" id="708187.A0A1Q8RT56"/>
<sequence>MTIATLQFRVATPEDAPRLQQLIEAAFRAEDPNGKWTDNLGLSARFRIGLDEVLANINNPDGATLIGTDSDGNLVASVAVFFKRNANITRLAMLSVDPNRQHGGLGRQILSYGENYCQETWGVRQLGLNALSTRQELVSWYERCGYKRTGQLSPFPVELFPDVALPDNLGFVEMEKDLAGASV</sequence>